<keyword evidence="4" id="KW-0460">Magnesium</keyword>
<name>A0A1I3YT24_9HYPH</name>
<dbReference type="InterPro" id="IPR015797">
    <property type="entry name" value="NUDIX_hydrolase-like_dom_sf"/>
</dbReference>
<dbReference type="SUPFAM" id="SSF55811">
    <property type="entry name" value="Nudix"/>
    <property type="match status" value="1"/>
</dbReference>
<protein>
    <submittedName>
        <fullName evidence="6">8-oxo-dGTP pyrophosphatase MutT, NUDIX family</fullName>
    </submittedName>
</protein>
<comment type="caution">
    <text evidence="6">The sequence shown here is derived from an EMBL/GenBank/DDBJ whole genome shotgun (WGS) entry which is preliminary data.</text>
</comment>
<keyword evidence="3" id="KW-0378">Hydrolase</keyword>
<dbReference type="PANTHER" id="PTHR12629:SF0">
    <property type="entry name" value="DIPHOSPHOINOSITOL-POLYPHOSPHATE DIPHOSPHATASE"/>
    <property type="match status" value="1"/>
</dbReference>
<reference evidence="6 7" key="1">
    <citation type="submission" date="2016-10" db="EMBL/GenBank/DDBJ databases">
        <authorList>
            <person name="Varghese N."/>
            <person name="Submissions S."/>
        </authorList>
    </citation>
    <scope>NUCLEOTIDE SEQUENCE [LARGE SCALE GENOMIC DNA]</scope>
    <source>
        <strain evidence="6 7">DSM 16392</strain>
    </source>
</reference>
<sequence>MKSALRKTEAQVWPEPKRQFAALPFKKNKKGKLQILLITSRETKRWVLPKGWPMKDLTGGEAAEQEAFEEAGIKGELTDQAAGIYHYPKLRVTKEPIPCRVKVFPLEVTEMLEDWPEKDERTRKWFSVSDAVHAVDEPELKALLANWSPEKN</sequence>
<dbReference type="Pfam" id="PF00293">
    <property type="entry name" value="NUDIX"/>
    <property type="match status" value="1"/>
</dbReference>
<dbReference type="InterPro" id="IPR047198">
    <property type="entry name" value="DDP-like_NUDIX"/>
</dbReference>
<dbReference type="EMBL" id="FOSK01000004">
    <property type="protein sequence ID" value="SFK34499.1"/>
    <property type="molecule type" value="Genomic_DNA"/>
</dbReference>
<evidence type="ECO:0000256" key="3">
    <source>
        <dbReference type="ARBA" id="ARBA00022801"/>
    </source>
</evidence>
<dbReference type="Proteomes" id="UP000199598">
    <property type="component" value="Unassembled WGS sequence"/>
</dbReference>
<evidence type="ECO:0000313" key="7">
    <source>
        <dbReference type="Proteomes" id="UP000199598"/>
    </source>
</evidence>
<evidence type="ECO:0000259" key="5">
    <source>
        <dbReference type="PROSITE" id="PS51462"/>
    </source>
</evidence>
<evidence type="ECO:0000256" key="2">
    <source>
        <dbReference type="ARBA" id="ARBA00022723"/>
    </source>
</evidence>
<dbReference type="PROSITE" id="PS51462">
    <property type="entry name" value="NUDIX"/>
    <property type="match status" value="1"/>
</dbReference>
<feature type="domain" description="Nudix hydrolase" evidence="5">
    <location>
        <begin position="15"/>
        <end position="150"/>
    </location>
</feature>
<gene>
    <name evidence="6" type="ORF">SAMN04488518_104189</name>
</gene>
<comment type="cofactor">
    <cofactor evidence="1">
        <name>Mg(2+)</name>
        <dbReference type="ChEBI" id="CHEBI:18420"/>
    </cofactor>
</comment>
<proteinExistence type="predicted"/>
<dbReference type="CDD" id="cd04666">
    <property type="entry name" value="NUDIX_DIPP2_like_Nudt4"/>
    <property type="match status" value="1"/>
</dbReference>
<keyword evidence="7" id="KW-1185">Reference proteome</keyword>
<dbReference type="RefSeq" id="WP_093518812.1">
    <property type="nucleotide sequence ID" value="NZ_FOSK01000004.1"/>
</dbReference>
<evidence type="ECO:0000256" key="1">
    <source>
        <dbReference type="ARBA" id="ARBA00001946"/>
    </source>
</evidence>
<organism evidence="6 7">
    <name type="scientific">Pseudovibrio ascidiaceicola</name>
    <dbReference type="NCBI Taxonomy" id="285279"/>
    <lineage>
        <taxon>Bacteria</taxon>
        <taxon>Pseudomonadati</taxon>
        <taxon>Pseudomonadota</taxon>
        <taxon>Alphaproteobacteria</taxon>
        <taxon>Hyphomicrobiales</taxon>
        <taxon>Stappiaceae</taxon>
        <taxon>Pseudovibrio</taxon>
    </lineage>
</organism>
<dbReference type="PANTHER" id="PTHR12629">
    <property type="entry name" value="DIPHOSPHOINOSITOL POLYPHOSPHATE PHOSPHOHYDROLASE"/>
    <property type="match status" value="1"/>
</dbReference>
<dbReference type="InterPro" id="IPR000086">
    <property type="entry name" value="NUDIX_hydrolase_dom"/>
</dbReference>
<accession>A0A1I3YT24</accession>
<evidence type="ECO:0000313" key="6">
    <source>
        <dbReference type="EMBL" id="SFK34499.1"/>
    </source>
</evidence>
<keyword evidence="2" id="KW-0479">Metal-binding</keyword>
<dbReference type="Gene3D" id="3.90.79.10">
    <property type="entry name" value="Nucleoside Triphosphate Pyrophosphohydrolase"/>
    <property type="match status" value="1"/>
</dbReference>
<evidence type="ECO:0000256" key="4">
    <source>
        <dbReference type="ARBA" id="ARBA00022842"/>
    </source>
</evidence>